<proteinExistence type="predicted"/>
<feature type="region of interest" description="Disordered" evidence="1">
    <location>
        <begin position="1"/>
        <end position="32"/>
    </location>
</feature>
<sequence length="90" mass="9814">MSQERKENAENEGRITRDQEVLAPGEVTPDAKGLAQVYGDADRSVLDDPVTPPGETDAAAIEYVEENFTVREAGHGERYLEEAPPEDAAE</sequence>
<reference evidence="2 3" key="1">
    <citation type="journal article" date="2023" name="Int. J. Syst. Evol. Microbiol.">
        <title>Arthrobacter mangrovi sp. nov., an actinobacterium isolated from the rhizosphere of a mangrove.</title>
        <authorList>
            <person name="Hamada M."/>
            <person name="Saitou S."/>
            <person name="Enomoto N."/>
            <person name="Nanri K."/>
            <person name="Hidaka K."/>
            <person name="Miura T."/>
            <person name="Tamura T."/>
        </authorList>
    </citation>
    <scope>NUCLEOTIDE SEQUENCE [LARGE SCALE GENOMIC DNA]</scope>
    <source>
        <strain evidence="2 3">NBRC 112813</strain>
    </source>
</reference>
<accession>A0ABQ5MR94</accession>
<organism evidence="2 3">
    <name type="scientific">Arthrobacter mangrovi</name>
    <dbReference type="NCBI Taxonomy" id="2966350"/>
    <lineage>
        <taxon>Bacteria</taxon>
        <taxon>Bacillati</taxon>
        <taxon>Actinomycetota</taxon>
        <taxon>Actinomycetes</taxon>
        <taxon>Micrococcales</taxon>
        <taxon>Micrococcaceae</taxon>
        <taxon>Arthrobacter</taxon>
    </lineage>
</organism>
<evidence type="ECO:0008006" key="4">
    <source>
        <dbReference type="Google" id="ProtNLM"/>
    </source>
</evidence>
<feature type="compositionally biased region" description="Basic and acidic residues" evidence="1">
    <location>
        <begin position="1"/>
        <end position="20"/>
    </location>
</feature>
<dbReference type="Proteomes" id="UP001209654">
    <property type="component" value="Unassembled WGS sequence"/>
</dbReference>
<comment type="caution">
    <text evidence="2">The sequence shown here is derived from an EMBL/GenBank/DDBJ whole genome shotgun (WGS) entry which is preliminary data.</text>
</comment>
<evidence type="ECO:0000313" key="2">
    <source>
        <dbReference type="EMBL" id="GLB66495.1"/>
    </source>
</evidence>
<keyword evidence="3" id="KW-1185">Reference proteome</keyword>
<evidence type="ECO:0000256" key="1">
    <source>
        <dbReference type="SAM" id="MobiDB-lite"/>
    </source>
</evidence>
<name>A0ABQ5MR94_9MICC</name>
<dbReference type="EMBL" id="BRVS01000004">
    <property type="protein sequence ID" value="GLB66495.1"/>
    <property type="molecule type" value="Genomic_DNA"/>
</dbReference>
<evidence type="ECO:0000313" key="3">
    <source>
        <dbReference type="Proteomes" id="UP001209654"/>
    </source>
</evidence>
<gene>
    <name evidence="2" type="ORF">AHIS1636_09340</name>
</gene>
<protein>
    <recommendedName>
        <fullName evidence="4">DUF5709 domain-containing protein</fullName>
    </recommendedName>
</protein>
<dbReference type="RefSeq" id="WP_264794648.1">
    <property type="nucleotide sequence ID" value="NZ_BRVS01000004.1"/>
</dbReference>